<dbReference type="AlphaFoldDB" id="A0A0E0E0H0"/>
<sequence>KRSISSVFSPPGCRFPLRRRRRSSPGDSRVIAGRGWRATRSLSLSPSTSAGCLLAVGFSFLLDLRRASKLQIGRPSQCVEACP</sequence>
<evidence type="ECO:0000313" key="2">
    <source>
        <dbReference type="EnsemblPlants" id="OMERI06G12380.5"/>
    </source>
</evidence>
<proteinExistence type="predicted"/>
<keyword evidence="3" id="KW-1185">Reference proteome</keyword>
<accession>A0A0E0E0H0</accession>
<organism evidence="2">
    <name type="scientific">Oryza meridionalis</name>
    <dbReference type="NCBI Taxonomy" id="40149"/>
    <lineage>
        <taxon>Eukaryota</taxon>
        <taxon>Viridiplantae</taxon>
        <taxon>Streptophyta</taxon>
        <taxon>Embryophyta</taxon>
        <taxon>Tracheophyta</taxon>
        <taxon>Spermatophyta</taxon>
        <taxon>Magnoliopsida</taxon>
        <taxon>Liliopsida</taxon>
        <taxon>Poales</taxon>
        <taxon>Poaceae</taxon>
        <taxon>BOP clade</taxon>
        <taxon>Oryzoideae</taxon>
        <taxon>Oryzeae</taxon>
        <taxon>Oryzinae</taxon>
        <taxon>Oryza</taxon>
    </lineage>
</organism>
<dbReference type="EnsemblPlants" id="OMERI06G12380.4">
    <property type="protein sequence ID" value="OMERI06G12380.4"/>
    <property type="gene ID" value="OMERI06G12380"/>
</dbReference>
<dbReference type="Gramene" id="OMERI06G12380.5">
    <property type="protein sequence ID" value="OMERI06G12380.5"/>
    <property type="gene ID" value="OMERI06G12380"/>
</dbReference>
<dbReference type="Proteomes" id="UP000008021">
    <property type="component" value="Chromosome 6"/>
</dbReference>
<dbReference type="Gramene" id="OMERI06G12380.4">
    <property type="protein sequence ID" value="OMERI06G12380.4"/>
    <property type="gene ID" value="OMERI06G12380"/>
</dbReference>
<name>A0A0E0E0H0_9ORYZ</name>
<evidence type="ECO:0000256" key="1">
    <source>
        <dbReference type="SAM" id="MobiDB-lite"/>
    </source>
</evidence>
<dbReference type="EnsemblPlants" id="OMERI06G12380.5">
    <property type="protein sequence ID" value="OMERI06G12380.5"/>
    <property type="gene ID" value="OMERI06G12380"/>
</dbReference>
<reference evidence="2" key="1">
    <citation type="submission" date="2015-04" db="UniProtKB">
        <authorList>
            <consortium name="EnsemblPlants"/>
        </authorList>
    </citation>
    <scope>IDENTIFICATION</scope>
</reference>
<evidence type="ECO:0000313" key="3">
    <source>
        <dbReference type="Proteomes" id="UP000008021"/>
    </source>
</evidence>
<reference evidence="2" key="2">
    <citation type="submission" date="2018-05" db="EMBL/GenBank/DDBJ databases">
        <title>OmerRS3 (Oryza meridionalis Reference Sequence Version 3).</title>
        <authorList>
            <person name="Zhang J."/>
            <person name="Kudrna D."/>
            <person name="Lee S."/>
            <person name="Talag J."/>
            <person name="Welchert J."/>
            <person name="Wing R.A."/>
        </authorList>
    </citation>
    <scope>NUCLEOTIDE SEQUENCE [LARGE SCALE GENOMIC DNA]</scope>
    <source>
        <strain evidence="2">OR44</strain>
    </source>
</reference>
<dbReference type="HOGENOM" id="CLU_194204_0_0_1"/>
<feature type="region of interest" description="Disordered" evidence="1">
    <location>
        <begin position="1"/>
        <end position="30"/>
    </location>
</feature>
<protein>
    <submittedName>
        <fullName evidence="2">Uncharacterized protein</fullName>
    </submittedName>
</protein>